<protein>
    <submittedName>
        <fullName evidence="1">Uncharacterized protein</fullName>
    </submittedName>
</protein>
<gene>
    <name evidence="1" type="ORF">CKAH01_00271</name>
</gene>
<evidence type="ECO:0000313" key="2">
    <source>
        <dbReference type="Proteomes" id="UP001281614"/>
    </source>
</evidence>
<dbReference type="AlphaFoldDB" id="A0AAE0DE95"/>
<dbReference type="Proteomes" id="UP001281614">
    <property type="component" value="Unassembled WGS sequence"/>
</dbReference>
<evidence type="ECO:0000313" key="1">
    <source>
        <dbReference type="EMBL" id="KAK2780327.1"/>
    </source>
</evidence>
<accession>A0AAE0DE95</accession>
<organism evidence="1 2">
    <name type="scientific">Colletotrichum kahawae</name>
    <name type="common">Coffee berry disease fungus</name>
    <dbReference type="NCBI Taxonomy" id="34407"/>
    <lineage>
        <taxon>Eukaryota</taxon>
        <taxon>Fungi</taxon>
        <taxon>Dikarya</taxon>
        <taxon>Ascomycota</taxon>
        <taxon>Pezizomycotina</taxon>
        <taxon>Sordariomycetes</taxon>
        <taxon>Hypocreomycetidae</taxon>
        <taxon>Glomerellales</taxon>
        <taxon>Glomerellaceae</taxon>
        <taxon>Colletotrichum</taxon>
        <taxon>Colletotrichum gloeosporioides species complex</taxon>
    </lineage>
</organism>
<reference evidence="1" key="1">
    <citation type="submission" date="2023-02" db="EMBL/GenBank/DDBJ databases">
        <title>Colletotrichum kahawae CIFC_Que2 genome sequencing and assembly.</title>
        <authorList>
            <person name="Baroncelli R."/>
        </authorList>
    </citation>
    <scope>NUCLEOTIDE SEQUENCE</scope>
    <source>
        <strain evidence="1">CIFC_Que2</strain>
    </source>
</reference>
<sequence length="61" mass="6448">MGKTAVNLGRATVWVPPSALFASVLGRRHLLLGGWIRCQQVCSLRGSGWIGDPKGSGPPHP</sequence>
<dbReference type="EMBL" id="VYYT01000001">
    <property type="protein sequence ID" value="KAK2780327.1"/>
    <property type="molecule type" value="Genomic_DNA"/>
</dbReference>
<comment type="caution">
    <text evidence="1">The sequence shown here is derived from an EMBL/GenBank/DDBJ whole genome shotgun (WGS) entry which is preliminary data.</text>
</comment>
<proteinExistence type="predicted"/>
<name>A0AAE0DE95_COLKA</name>
<keyword evidence="2" id="KW-1185">Reference proteome</keyword>